<feature type="region of interest" description="Disordered" evidence="1">
    <location>
        <begin position="454"/>
        <end position="474"/>
    </location>
</feature>
<feature type="domain" description="KATNIP" evidence="2">
    <location>
        <begin position="216"/>
        <end position="323"/>
    </location>
</feature>
<accession>A0A9W7FQY1</accession>
<keyword evidence="4" id="KW-1185">Reference proteome</keyword>
<feature type="region of interest" description="Disordered" evidence="1">
    <location>
        <begin position="363"/>
        <end position="418"/>
    </location>
</feature>
<dbReference type="EMBL" id="BRXW01000259">
    <property type="protein sequence ID" value="GMI16692.1"/>
    <property type="molecule type" value="Genomic_DNA"/>
</dbReference>
<feature type="compositionally biased region" description="Low complexity" evidence="1">
    <location>
        <begin position="89"/>
        <end position="98"/>
    </location>
</feature>
<organism evidence="3 4">
    <name type="scientific">Triparma laevis f. longispina</name>
    <dbReference type="NCBI Taxonomy" id="1714387"/>
    <lineage>
        <taxon>Eukaryota</taxon>
        <taxon>Sar</taxon>
        <taxon>Stramenopiles</taxon>
        <taxon>Ochrophyta</taxon>
        <taxon>Bolidophyceae</taxon>
        <taxon>Parmales</taxon>
        <taxon>Triparmaceae</taxon>
        <taxon>Triparma</taxon>
    </lineage>
</organism>
<feature type="region of interest" description="Disordered" evidence="1">
    <location>
        <begin position="1"/>
        <end position="98"/>
    </location>
</feature>
<sequence length="996" mass="110174">MDQHDDSLSLLMSSQSVPLRPMSVPIKEGYPTSMGTLPSRNNIEIDLERPNLARPQAPIAPNKTTPNSLSSRCRRSKPSPTPTFPPPSSSSSPPVSRTLSSKYKSIHNFNLTNQSRSLTTSQTSEIHFVNVEDPCEDLVNSESRTDVFIKKDIISSSKGKAMSIQSTSFSIPTLPEGLILTFEILSTWGDPYYVGLMGIDIFDGTGHPVLLNDISRQIIASPPDINILPEYSDDPRTVDNLMDGVNHTTDDLHAWLAPFTPGGTHTVKVKLNERAKVSMIRIWNYNKSRIHSYRGVRYVEIKLDGDIIFKGEVKRAAGEILQDSSLDSVVNACSECILFTMDETILNVIEKYDKHLNVHEGMERQTEEAAVRPQMSVNTWTNSDGSTFKSRPSTACGRKKKKKSKKKTNPGDADVASPSFVQSDHLSLIVGGQRSQMHHVTAKKTLTKQRSFVAPTEKGKKIPMRPSTAPMRRQWQGQKGRHLEMVCRSNWGGQDLVLGLTGLEFLDSEFNPIPMQPSMISVMTPHDNVMIDPLINQNNITQDVRNMWVVDVESMDSEVVVHVDFGEELAVGGLKVWNFNAGLEESYLGVKRMTIFLDGKQVSPMDGFLIRKAPGYANFDFGQFIALNSDNEKCKGEGDGASVVMQGSNSVEDLWDVASSMSKISPVSSPSKYKKKSKNGSHEKPGWARSYSADNAEGCDDAELQRMLDQMSNNSSSPTHGGVHNVGDFALNPLDSSLNSSSSLEESAASIALLSVSNMHFGGGLGVGTCGVPQQYETPLFPSGCIIKIIIFSTHGDPFYVGLNGLEFYDSSNKKVLLSEENVTASPADINVLDETGKSNDPRTLDKLYDGKNATYDDFHMWLAPFRGPDRGSNTIYIFFDELVSISRMTIWNYSKTPTRGVKEFEVLIDDSIIYRGNLKKAYSEASTHSDPQKLHGQTVLFTNDKEVIMKEKDRIYIAEEEEIDGPVFFDEGSKLEGGDGEGANRPQTAARRRRD</sequence>
<dbReference type="InterPro" id="IPR027859">
    <property type="entry name" value="KATNIP_dom"/>
</dbReference>
<reference evidence="4" key="1">
    <citation type="journal article" date="2023" name="Commun. Biol.">
        <title>Genome analysis of Parmales, the sister group of diatoms, reveals the evolutionary specialization of diatoms from phago-mixotrophs to photoautotrophs.</title>
        <authorList>
            <person name="Ban H."/>
            <person name="Sato S."/>
            <person name="Yoshikawa S."/>
            <person name="Yamada K."/>
            <person name="Nakamura Y."/>
            <person name="Ichinomiya M."/>
            <person name="Sato N."/>
            <person name="Blanc-Mathieu R."/>
            <person name="Endo H."/>
            <person name="Kuwata A."/>
            <person name="Ogata H."/>
        </authorList>
    </citation>
    <scope>NUCLEOTIDE SEQUENCE [LARGE SCALE GENOMIC DNA]</scope>
    <source>
        <strain evidence="4">NIES 3700</strain>
    </source>
</reference>
<feature type="compositionally biased region" description="Polar residues" evidence="1">
    <location>
        <begin position="375"/>
        <end position="393"/>
    </location>
</feature>
<evidence type="ECO:0000259" key="2">
    <source>
        <dbReference type="Pfam" id="PF14652"/>
    </source>
</evidence>
<dbReference type="AlphaFoldDB" id="A0A9W7FQY1"/>
<dbReference type="PANTHER" id="PTHR21534">
    <property type="entry name" value="KATANIN-INTERACTING PROTEIN"/>
    <property type="match status" value="1"/>
</dbReference>
<dbReference type="PANTHER" id="PTHR21534:SF0">
    <property type="entry name" value="KATANIN-INTERACTING PROTEIN"/>
    <property type="match status" value="1"/>
</dbReference>
<feature type="region of interest" description="Disordered" evidence="1">
    <location>
        <begin position="663"/>
        <end position="692"/>
    </location>
</feature>
<feature type="domain" description="KATNIP" evidence="2">
    <location>
        <begin position="772"/>
        <end position="922"/>
    </location>
</feature>
<dbReference type="OrthoDB" id="304622at2759"/>
<evidence type="ECO:0000256" key="1">
    <source>
        <dbReference type="SAM" id="MobiDB-lite"/>
    </source>
</evidence>
<feature type="region of interest" description="Disordered" evidence="1">
    <location>
        <begin position="969"/>
        <end position="996"/>
    </location>
</feature>
<evidence type="ECO:0000313" key="3">
    <source>
        <dbReference type="EMBL" id="GMI16692.1"/>
    </source>
</evidence>
<feature type="compositionally biased region" description="Polar residues" evidence="1">
    <location>
        <begin position="33"/>
        <end position="42"/>
    </location>
</feature>
<protein>
    <recommendedName>
        <fullName evidence="2">KATNIP domain-containing protein</fullName>
    </recommendedName>
</protein>
<feature type="compositionally biased region" description="Polar residues" evidence="1">
    <location>
        <begin position="62"/>
        <end position="71"/>
    </location>
</feature>
<feature type="domain" description="KATNIP" evidence="2">
    <location>
        <begin position="156"/>
        <end position="211"/>
    </location>
</feature>
<feature type="compositionally biased region" description="Pro residues" evidence="1">
    <location>
        <begin position="79"/>
        <end position="88"/>
    </location>
</feature>
<dbReference type="Pfam" id="PF14652">
    <property type="entry name" value="DUF4457"/>
    <property type="match status" value="4"/>
</dbReference>
<dbReference type="Proteomes" id="UP001165122">
    <property type="component" value="Unassembled WGS sequence"/>
</dbReference>
<dbReference type="InterPro" id="IPR026704">
    <property type="entry name" value="KATNIP"/>
</dbReference>
<gene>
    <name evidence="3" type="ORF">TrLO_g10853</name>
</gene>
<evidence type="ECO:0000313" key="4">
    <source>
        <dbReference type="Proteomes" id="UP001165122"/>
    </source>
</evidence>
<comment type="caution">
    <text evidence="3">The sequence shown here is derived from an EMBL/GenBank/DDBJ whole genome shotgun (WGS) entry which is preliminary data.</text>
</comment>
<feature type="domain" description="KATNIP" evidence="2">
    <location>
        <begin position="488"/>
        <end position="632"/>
    </location>
</feature>
<name>A0A9W7FQY1_9STRA</name>
<proteinExistence type="predicted"/>
<feature type="compositionally biased region" description="Basic residues" evidence="1">
    <location>
        <begin position="397"/>
        <end position="408"/>
    </location>
</feature>